<dbReference type="OrthoDB" id="2680382at2"/>
<dbReference type="STRING" id="1173111.SAMN05444955_10930"/>
<name>A0A1H8FRE7_9BACL</name>
<dbReference type="Proteomes" id="UP000199695">
    <property type="component" value="Unassembled WGS sequence"/>
</dbReference>
<protein>
    <recommendedName>
        <fullName evidence="5">Stage II sporulation protein B</fullName>
    </recommendedName>
</protein>
<reference evidence="3 4" key="1">
    <citation type="submission" date="2016-10" db="EMBL/GenBank/DDBJ databases">
        <authorList>
            <person name="de Groot N.N."/>
        </authorList>
    </citation>
    <scope>NUCLEOTIDE SEQUENCE [LARGE SCALE GENOMIC DNA]</scope>
    <source>
        <strain evidence="3 4">DSM 46701</strain>
    </source>
</reference>
<accession>A0A1H8FRE7</accession>
<evidence type="ECO:0000256" key="1">
    <source>
        <dbReference type="SAM" id="MobiDB-lite"/>
    </source>
</evidence>
<proteinExistence type="predicted"/>
<dbReference type="EMBL" id="FOCQ01000009">
    <property type="protein sequence ID" value="SEN34272.1"/>
    <property type="molecule type" value="Genomic_DNA"/>
</dbReference>
<keyword evidence="2" id="KW-1133">Transmembrane helix</keyword>
<keyword evidence="2" id="KW-0812">Transmembrane</keyword>
<feature type="transmembrane region" description="Helical" evidence="2">
    <location>
        <begin position="117"/>
        <end position="140"/>
    </location>
</feature>
<gene>
    <name evidence="3" type="ORF">SAMN05444955_10930</name>
</gene>
<feature type="region of interest" description="Disordered" evidence="1">
    <location>
        <begin position="149"/>
        <end position="173"/>
    </location>
</feature>
<organism evidence="3 4">
    <name type="scientific">Lihuaxuella thermophila</name>
    <dbReference type="NCBI Taxonomy" id="1173111"/>
    <lineage>
        <taxon>Bacteria</taxon>
        <taxon>Bacillati</taxon>
        <taxon>Bacillota</taxon>
        <taxon>Bacilli</taxon>
        <taxon>Bacillales</taxon>
        <taxon>Thermoactinomycetaceae</taxon>
        <taxon>Lihuaxuella</taxon>
    </lineage>
</organism>
<dbReference type="AlphaFoldDB" id="A0A1H8FRE7"/>
<evidence type="ECO:0000313" key="4">
    <source>
        <dbReference type="Proteomes" id="UP000199695"/>
    </source>
</evidence>
<evidence type="ECO:0000256" key="2">
    <source>
        <dbReference type="SAM" id="Phobius"/>
    </source>
</evidence>
<evidence type="ECO:0000313" key="3">
    <source>
        <dbReference type="EMBL" id="SEN34272.1"/>
    </source>
</evidence>
<sequence>MEKAKITIRPQKEGLKVVVQGKGLKHQHSDKPTDLRMEHVKENLRNGAAGFCVNPVREKKEPLKSFMDAAAKYQFQKVFQLEDSPPARVIEWSSPNNPFFRKNKPGRKPSSSNLVQLLLSIGAAILIGTMMGISVLNLFFSDEPAHSSRSIDDHLPDPIQTEANKKPASSAVSGSIPMPSLNVVMLQVGNFSEKGGAEKTIQSYRTRGFAAVMSEQAPYRIFLGMGINRDDALKLSSIYQKQDVHVYLKDLNIRGNAGALKAKQADQLPAVIQTGHRIFERLGKISVKNIHADPEAVPTSFEMDSDILEQHRKFVTACQAIEASLPQKAGESLAEMTRAIDQAVQSGQEATKNPNQALLWQIQEGLVRYASSYEQLVHTLAN</sequence>
<evidence type="ECO:0008006" key="5">
    <source>
        <dbReference type="Google" id="ProtNLM"/>
    </source>
</evidence>
<keyword evidence="2" id="KW-0472">Membrane</keyword>
<keyword evidence="4" id="KW-1185">Reference proteome</keyword>
<dbReference type="RefSeq" id="WP_089969127.1">
    <property type="nucleotide sequence ID" value="NZ_FOCQ01000009.1"/>
</dbReference>